<dbReference type="RefSeq" id="WP_367774074.1">
    <property type="nucleotide sequence ID" value="NZ_JBFNXR010000048.1"/>
</dbReference>
<sequence>MSEGWICLHRGWRDNPLFKGEYSRADAWVWLIENACWKASRSRIKGEAVELQRGELTFSQRFLADKWGWSKSRVDRFIADLRDEGMIETRSKNGATAGHSAGQGQSIITICNYAKYQDVSEVERGNAESKNGATAGQQRGKEEQGNKFSGRESGASASNAKAKPAKPKRIPADELPLPEGWEPILTPAAQAMVDGWPPGMLAREVMAFEGHARSNDRTTKDWQAAFRTWIAKAEDRRATTNGSNRNSAGASNVRAFSKPKDGAIAALDRRLGLEGGSGSDPSYDAGPGEADRVRAATGPRRLFS</sequence>
<gene>
    <name evidence="2" type="ORF">ABUH87_12265</name>
</gene>
<evidence type="ECO:0000313" key="2">
    <source>
        <dbReference type="EMBL" id="MEW9855913.1"/>
    </source>
</evidence>
<feature type="compositionally biased region" description="Low complexity" evidence="1">
    <location>
        <begin position="241"/>
        <end position="255"/>
    </location>
</feature>
<feature type="region of interest" description="Disordered" evidence="1">
    <location>
        <begin position="124"/>
        <end position="177"/>
    </location>
</feature>
<evidence type="ECO:0000256" key="1">
    <source>
        <dbReference type="SAM" id="MobiDB-lite"/>
    </source>
</evidence>
<organism evidence="2 3">
    <name type="scientific">Novosphingobium rhizovicinum</name>
    <dbReference type="NCBI Taxonomy" id="3228928"/>
    <lineage>
        <taxon>Bacteria</taxon>
        <taxon>Pseudomonadati</taxon>
        <taxon>Pseudomonadota</taxon>
        <taxon>Alphaproteobacteria</taxon>
        <taxon>Sphingomonadales</taxon>
        <taxon>Sphingomonadaceae</taxon>
        <taxon>Novosphingobium</taxon>
    </lineage>
</organism>
<dbReference type="Proteomes" id="UP001556118">
    <property type="component" value="Unassembled WGS sequence"/>
</dbReference>
<accession>A0ABV3RDJ0</accession>
<name>A0ABV3RDJ0_9SPHN</name>
<comment type="caution">
    <text evidence="2">The sequence shown here is derived from an EMBL/GenBank/DDBJ whole genome shotgun (WGS) entry which is preliminary data.</text>
</comment>
<protein>
    <recommendedName>
        <fullName evidence="4">DnaT DNA-binding domain-containing protein</fullName>
    </recommendedName>
</protein>
<reference evidence="2 3" key="1">
    <citation type="submission" date="2024-06" db="EMBL/GenBank/DDBJ databases">
        <title>Novosphingobium rhizovicinus M1R2S20.</title>
        <authorList>
            <person name="Sun J.-Q."/>
        </authorList>
    </citation>
    <scope>NUCLEOTIDE SEQUENCE [LARGE SCALE GENOMIC DNA]</scope>
    <source>
        <strain evidence="2 3">M1R2S20</strain>
    </source>
</reference>
<feature type="compositionally biased region" description="Polar residues" evidence="1">
    <location>
        <begin position="128"/>
        <end position="137"/>
    </location>
</feature>
<keyword evidence="3" id="KW-1185">Reference proteome</keyword>
<evidence type="ECO:0000313" key="3">
    <source>
        <dbReference type="Proteomes" id="UP001556118"/>
    </source>
</evidence>
<feature type="compositionally biased region" description="Low complexity" evidence="1">
    <location>
        <begin position="153"/>
        <end position="162"/>
    </location>
</feature>
<proteinExistence type="predicted"/>
<dbReference type="EMBL" id="JBFNXR010000048">
    <property type="protein sequence ID" value="MEW9855913.1"/>
    <property type="molecule type" value="Genomic_DNA"/>
</dbReference>
<feature type="region of interest" description="Disordered" evidence="1">
    <location>
        <begin position="236"/>
        <end position="304"/>
    </location>
</feature>
<evidence type="ECO:0008006" key="4">
    <source>
        <dbReference type="Google" id="ProtNLM"/>
    </source>
</evidence>